<keyword evidence="6" id="KW-1185">Reference proteome</keyword>
<proteinExistence type="inferred from homology"/>
<dbReference type="Proteomes" id="UP000184184">
    <property type="component" value="Unassembled WGS sequence"/>
</dbReference>
<accession>A0A1M7N031</accession>
<dbReference type="HAMAP" id="MF_01185">
    <property type="entry name" value="FliW"/>
    <property type="match status" value="1"/>
</dbReference>
<reference evidence="5 6" key="1">
    <citation type="submission" date="2016-11" db="EMBL/GenBank/DDBJ databases">
        <authorList>
            <person name="Jaros S."/>
            <person name="Januszkiewicz K."/>
            <person name="Wedrychowicz H."/>
        </authorList>
    </citation>
    <scope>NUCLEOTIDE SEQUENCE [LARGE SCALE GENOMIC DNA]</scope>
    <source>
        <strain evidence="5 6">CGMCC 1.10681</strain>
    </source>
</reference>
<evidence type="ECO:0000313" key="6">
    <source>
        <dbReference type="Proteomes" id="UP000184184"/>
    </source>
</evidence>
<name>A0A1M7N031_9BACI</name>
<dbReference type="SUPFAM" id="SSF141457">
    <property type="entry name" value="BH3618-like"/>
    <property type="match status" value="1"/>
</dbReference>
<dbReference type="PANTHER" id="PTHR39190:SF1">
    <property type="entry name" value="FLAGELLAR ASSEMBLY FACTOR FLIW"/>
    <property type="match status" value="1"/>
</dbReference>
<dbReference type="GO" id="GO:0005737">
    <property type="term" value="C:cytoplasm"/>
    <property type="evidence" value="ECO:0007669"/>
    <property type="project" value="UniProtKB-SubCell"/>
</dbReference>
<comment type="similarity">
    <text evidence="4">Belongs to the FliW family.</text>
</comment>
<organism evidence="5 6">
    <name type="scientific">Gracilibacillus kekensis</name>
    <dbReference type="NCBI Taxonomy" id="1027249"/>
    <lineage>
        <taxon>Bacteria</taxon>
        <taxon>Bacillati</taxon>
        <taxon>Bacillota</taxon>
        <taxon>Bacilli</taxon>
        <taxon>Bacillales</taxon>
        <taxon>Bacillaceae</taxon>
        <taxon>Gracilibacillus</taxon>
    </lineage>
</organism>
<keyword evidence="3 4" id="KW-0810">Translation regulation</keyword>
<dbReference type="EMBL" id="FRCZ01000002">
    <property type="protein sequence ID" value="SHM96710.1"/>
    <property type="molecule type" value="Genomic_DNA"/>
</dbReference>
<keyword evidence="4" id="KW-0143">Chaperone</keyword>
<comment type="subunit">
    <text evidence="4">Interacts with translational regulator CsrA and flagellin(s).</text>
</comment>
<comment type="subcellular location">
    <subcellularLocation>
        <location evidence="4">Cytoplasm</location>
    </subcellularLocation>
</comment>
<keyword evidence="5" id="KW-0969">Cilium</keyword>
<dbReference type="GO" id="GO:0006417">
    <property type="term" value="P:regulation of translation"/>
    <property type="evidence" value="ECO:0007669"/>
    <property type="project" value="UniProtKB-KW"/>
</dbReference>
<evidence type="ECO:0000313" key="5">
    <source>
        <dbReference type="EMBL" id="SHM96710.1"/>
    </source>
</evidence>
<evidence type="ECO:0000256" key="2">
    <source>
        <dbReference type="ARBA" id="ARBA00022795"/>
    </source>
</evidence>
<evidence type="ECO:0000256" key="4">
    <source>
        <dbReference type="HAMAP-Rule" id="MF_01185"/>
    </source>
</evidence>
<dbReference type="OrthoDB" id="9801235at2"/>
<dbReference type="InterPro" id="IPR003775">
    <property type="entry name" value="Flagellar_assembly_factor_FliW"/>
</dbReference>
<keyword evidence="2 4" id="KW-1005">Bacterial flagellum biogenesis</keyword>
<keyword evidence="1 4" id="KW-0963">Cytoplasm</keyword>
<dbReference type="AlphaFoldDB" id="A0A1M7N031"/>
<sequence>MQIKTKYFGEMNIEQEQMIYFPHGLPGFQDEKEFVVLNFEENGLFNVLQSTRAMDPAFIVIDPFLFVKNFEIDINQATIDQLEINKKEEVIVLSIVTVKEPLKLSTANLNAPLVINQSKKIGKQYIISGSIYSTREQIFTKTSRKEGE</sequence>
<dbReference type="NCBIfam" id="NF009793">
    <property type="entry name" value="PRK13285.1-1"/>
    <property type="match status" value="1"/>
</dbReference>
<evidence type="ECO:0000256" key="1">
    <source>
        <dbReference type="ARBA" id="ARBA00022490"/>
    </source>
</evidence>
<protein>
    <recommendedName>
        <fullName evidence="4">Flagellar assembly factor FliW</fullName>
    </recommendedName>
</protein>
<dbReference type="PANTHER" id="PTHR39190">
    <property type="entry name" value="FLAGELLAR ASSEMBLY FACTOR FLIW"/>
    <property type="match status" value="1"/>
</dbReference>
<dbReference type="Pfam" id="PF02623">
    <property type="entry name" value="FliW"/>
    <property type="match status" value="1"/>
</dbReference>
<dbReference type="STRING" id="1027249.SAMN05216179_1451"/>
<dbReference type="RefSeq" id="WP_084543399.1">
    <property type="nucleotide sequence ID" value="NZ_FRCZ01000002.1"/>
</dbReference>
<gene>
    <name evidence="4" type="primary">fliW</name>
    <name evidence="5" type="ORF">SAMN05216179_1451</name>
</gene>
<keyword evidence="5" id="KW-0282">Flagellum</keyword>
<keyword evidence="5" id="KW-0966">Cell projection</keyword>
<dbReference type="Gene3D" id="2.30.290.10">
    <property type="entry name" value="BH3618-like"/>
    <property type="match status" value="1"/>
</dbReference>
<evidence type="ECO:0000256" key="3">
    <source>
        <dbReference type="ARBA" id="ARBA00022845"/>
    </source>
</evidence>
<dbReference type="InterPro" id="IPR024046">
    <property type="entry name" value="Flagellar_assmbl_FliW_dom_sf"/>
</dbReference>
<dbReference type="GO" id="GO:0044780">
    <property type="term" value="P:bacterial-type flagellum assembly"/>
    <property type="evidence" value="ECO:0007669"/>
    <property type="project" value="UniProtKB-UniRule"/>
</dbReference>
<comment type="function">
    <text evidence="4">Acts as an anti-CsrA protein, binds CsrA and prevents it from repressing translation of its target genes, one of which is flagellin. Binds to flagellin and participates in the assembly of the flagellum.</text>
</comment>